<proteinExistence type="predicted"/>
<evidence type="ECO:0000313" key="2">
    <source>
        <dbReference type="Proteomes" id="UP000663828"/>
    </source>
</evidence>
<protein>
    <submittedName>
        <fullName evidence="1">Uncharacterized protein</fullName>
    </submittedName>
</protein>
<evidence type="ECO:0000313" key="1">
    <source>
        <dbReference type="EMBL" id="CAF1637070.1"/>
    </source>
</evidence>
<sequence length="149" mass="16712">MPVTSKPQSAKILLLDLSYLSTKGLQTIVVHCPTVTDLAIQASKYSSCILIIACRSDNLSELIPILSDFTFDTLYILNVDGKIEYSVEPWSSKATAVYTDNELMRHLCTKSVLCYYSEAMKHKDNEDMSLANRCLMDGLNALEYAKQFI</sequence>
<accession>A0A816DK59</accession>
<name>A0A816DK59_ADIRI</name>
<dbReference type="EMBL" id="CAJNOR010008747">
    <property type="protein sequence ID" value="CAF1637070.1"/>
    <property type="molecule type" value="Genomic_DNA"/>
</dbReference>
<dbReference type="AlphaFoldDB" id="A0A816DK59"/>
<dbReference type="Proteomes" id="UP000663828">
    <property type="component" value="Unassembled WGS sequence"/>
</dbReference>
<keyword evidence="2" id="KW-1185">Reference proteome</keyword>
<comment type="caution">
    <text evidence="1">The sequence shown here is derived from an EMBL/GenBank/DDBJ whole genome shotgun (WGS) entry which is preliminary data.</text>
</comment>
<gene>
    <name evidence="1" type="ORF">XAT740_LOCUS52654</name>
</gene>
<reference evidence="1" key="1">
    <citation type="submission" date="2021-02" db="EMBL/GenBank/DDBJ databases">
        <authorList>
            <person name="Nowell W R."/>
        </authorList>
    </citation>
    <scope>NUCLEOTIDE SEQUENCE</scope>
</reference>
<organism evidence="1 2">
    <name type="scientific">Adineta ricciae</name>
    <name type="common">Rotifer</name>
    <dbReference type="NCBI Taxonomy" id="249248"/>
    <lineage>
        <taxon>Eukaryota</taxon>
        <taxon>Metazoa</taxon>
        <taxon>Spiralia</taxon>
        <taxon>Gnathifera</taxon>
        <taxon>Rotifera</taxon>
        <taxon>Eurotatoria</taxon>
        <taxon>Bdelloidea</taxon>
        <taxon>Adinetida</taxon>
        <taxon>Adinetidae</taxon>
        <taxon>Adineta</taxon>
    </lineage>
</organism>